<evidence type="ECO:0000259" key="8">
    <source>
        <dbReference type="PROSITE" id="PS50110"/>
    </source>
</evidence>
<dbReference type="Gene3D" id="1.10.10.10">
    <property type="entry name" value="Winged helix-like DNA-binding domain superfamily/Winged helix DNA-binding domain"/>
    <property type="match status" value="1"/>
</dbReference>
<evidence type="ECO:0000256" key="7">
    <source>
        <dbReference type="PROSITE-ProRule" id="PRU01091"/>
    </source>
</evidence>
<dbReference type="PANTHER" id="PTHR48111">
    <property type="entry name" value="REGULATOR OF RPOS"/>
    <property type="match status" value="1"/>
</dbReference>
<dbReference type="PROSITE" id="PS50110">
    <property type="entry name" value="RESPONSE_REGULATORY"/>
    <property type="match status" value="1"/>
</dbReference>
<evidence type="ECO:0000259" key="9">
    <source>
        <dbReference type="PROSITE" id="PS51755"/>
    </source>
</evidence>
<dbReference type="InterPro" id="IPR001867">
    <property type="entry name" value="OmpR/PhoB-type_DNA-bd"/>
</dbReference>
<dbReference type="PANTHER" id="PTHR48111:SF21">
    <property type="entry name" value="DNA-BINDING DUAL MASTER TRANSCRIPTIONAL REGULATOR RPAA"/>
    <property type="match status" value="1"/>
</dbReference>
<dbReference type="EMBL" id="LNKT01000056">
    <property type="protein sequence ID" value="KYJ85948.1"/>
    <property type="molecule type" value="Genomic_DNA"/>
</dbReference>
<dbReference type="PROSITE" id="PS51755">
    <property type="entry name" value="OMPR_PHOB"/>
    <property type="match status" value="1"/>
</dbReference>
<dbReference type="GO" id="GO:0006355">
    <property type="term" value="P:regulation of DNA-templated transcription"/>
    <property type="evidence" value="ECO:0007669"/>
    <property type="project" value="InterPro"/>
</dbReference>
<sequence length="217" mass="25451">MKILLMEDDPVLGDIVTDYLQQYYTTHRAFDSAEAQEFIDDESYDLFIFDINVPGKSGIELLEELRSFNDTTPAIIITAYEDTAHLKESFDVGAHDYIRKPFELEELKLRIEKSKILFHIEQDTPVKLTEKLTYYPKKHMVSDGTNEMNLRPKECEILEYFIAHPQRLISQEELIQNLWEFDALPSDATLRSYIRNLREVIGADKIITQRGMGYRYE</sequence>
<evidence type="ECO:0000256" key="2">
    <source>
        <dbReference type="ARBA" id="ARBA00023012"/>
    </source>
</evidence>
<dbReference type="GO" id="GO:0000156">
    <property type="term" value="F:phosphorelay response regulator activity"/>
    <property type="evidence" value="ECO:0007669"/>
    <property type="project" value="TreeGrafter"/>
</dbReference>
<organism evidence="10 11">
    <name type="scientific">Sulfurovum riftiae</name>
    <dbReference type="NCBI Taxonomy" id="1630136"/>
    <lineage>
        <taxon>Bacteria</taxon>
        <taxon>Pseudomonadati</taxon>
        <taxon>Campylobacterota</taxon>
        <taxon>Epsilonproteobacteria</taxon>
        <taxon>Campylobacterales</taxon>
        <taxon>Sulfurovaceae</taxon>
        <taxon>Sulfurovum</taxon>
    </lineage>
</organism>
<dbReference type="Proteomes" id="UP000075359">
    <property type="component" value="Unassembled WGS sequence"/>
</dbReference>
<dbReference type="AlphaFoldDB" id="A0A151CEI7"/>
<proteinExistence type="predicted"/>
<evidence type="ECO:0000256" key="6">
    <source>
        <dbReference type="PROSITE-ProRule" id="PRU00169"/>
    </source>
</evidence>
<evidence type="ECO:0000313" key="11">
    <source>
        <dbReference type="Proteomes" id="UP000075359"/>
    </source>
</evidence>
<protein>
    <submittedName>
        <fullName evidence="10">Two-component system response regulator</fullName>
    </submittedName>
</protein>
<feature type="modified residue" description="4-aspartylphosphate" evidence="6">
    <location>
        <position position="50"/>
    </location>
</feature>
<evidence type="ECO:0000256" key="4">
    <source>
        <dbReference type="ARBA" id="ARBA00023125"/>
    </source>
</evidence>
<reference evidence="10 11" key="1">
    <citation type="submission" date="2015-11" db="EMBL/GenBank/DDBJ databases">
        <title>Draft genome of Sulfurovum riftiae 1812E, a member of the Epsilonproteobacteria isolated from the tube of the deep-sea hydrothermal vent tubewom Riftia pachyptila.</title>
        <authorList>
            <person name="Vetriani C."/>
            <person name="Giovannelli D."/>
        </authorList>
    </citation>
    <scope>NUCLEOTIDE SEQUENCE [LARGE SCALE GENOMIC DNA]</scope>
    <source>
        <strain evidence="10 11">1812E</strain>
    </source>
</reference>
<dbReference type="OrthoDB" id="8912111at2"/>
<keyword evidence="4 7" id="KW-0238">DNA-binding</keyword>
<feature type="DNA-binding region" description="OmpR/PhoB-type" evidence="7">
    <location>
        <begin position="124"/>
        <end position="217"/>
    </location>
</feature>
<feature type="domain" description="Response regulatory" evidence="8">
    <location>
        <begin position="2"/>
        <end position="115"/>
    </location>
</feature>
<dbReference type="STRING" id="1630136.AS592_05015"/>
<dbReference type="GO" id="GO:0032993">
    <property type="term" value="C:protein-DNA complex"/>
    <property type="evidence" value="ECO:0007669"/>
    <property type="project" value="TreeGrafter"/>
</dbReference>
<dbReference type="RefSeq" id="WP_067331940.1">
    <property type="nucleotide sequence ID" value="NZ_LNKT01000056.1"/>
</dbReference>
<dbReference type="SMART" id="SM00448">
    <property type="entry name" value="REC"/>
    <property type="match status" value="1"/>
</dbReference>
<dbReference type="GO" id="GO:0000976">
    <property type="term" value="F:transcription cis-regulatory region binding"/>
    <property type="evidence" value="ECO:0007669"/>
    <property type="project" value="TreeGrafter"/>
</dbReference>
<gene>
    <name evidence="10" type="ORF">AS592_05015</name>
</gene>
<accession>A0A151CEI7</accession>
<dbReference type="InterPro" id="IPR011006">
    <property type="entry name" value="CheY-like_superfamily"/>
</dbReference>
<dbReference type="Gene3D" id="3.40.50.2300">
    <property type="match status" value="1"/>
</dbReference>
<dbReference type="Pfam" id="PF00486">
    <property type="entry name" value="Trans_reg_C"/>
    <property type="match status" value="1"/>
</dbReference>
<keyword evidence="11" id="KW-1185">Reference proteome</keyword>
<evidence type="ECO:0000313" key="10">
    <source>
        <dbReference type="EMBL" id="KYJ85948.1"/>
    </source>
</evidence>
<evidence type="ECO:0000256" key="1">
    <source>
        <dbReference type="ARBA" id="ARBA00022553"/>
    </source>
</evidence>
<dbReference type="Pfam" id="PF00072">
    <property type="entry name" value="Response_reg"/>
    <property type="match status" value="1"/>
</dbReference>
<dbReference type="InterPro" id="IPR036388">
    <property type="entry name" value="WH-like_DNA-bd_sf"/>
</dbReference>
<keyword evidence="5" id="KW-0804">Transcription</keyword>
<dbReference type="GO" id="GO:0005829">
    <property type="term" value="C:cytosol"/>
    <property type="evidence" value="ECO:0007669"/>
    <property type="project" value="TreeGrafter"/>
</dbReference>
<dbReference type="InterPro" id="IPR039420">
    <property type="entry name" value="WalR-like"/>
</dbReference>
<keyword evidence="2" id="KW-0902">Two-component regulatory system</keyword>
<dbReference type="SMART" id="SM00862">
    <property type="entry name" value="Trans_reg_C"/>
    <property type="match status" value="1"/>
</dbReference>
<name>A0A151CEI7_9BACT</name>
<dbReference type="InterPro" id="IPR001789">
    <property type="entry name" value="Sig_transdc_resp-reg_receiver"/>
</dbReference>
<feature type="domain" description="OmpR/PhoB-type" evidence="9">
    <location>
        <begin position="124"/>
        <end position="217"/>
    </location>
</feature>
<keyword evidence="1 6" id="KW-0597">Phosphoprotein</keyword>
<keyword evidence="3" id="KW-0805">Transcription regulation</keyword>
<evidence type="ECO:0000256" key="3">
    <source>
        <dbReference type="ARBA" id="ARBA00023015"/>
    </source>
</evidence>
<evidence type="ECO:0000256" key="5">
    <source>
        <dbReference type="ARBA" id="ARBA00023163"/>
    </source>
</evidence>
<dbReference type="SUPFAM" id="SSF52172">
    <property type="entry name" value="CheY-like"/>
    <property type="match status" value="1"/>
</dbReference>
<comment type="caution">
    <text evidence="10">The sequence shown here is derived from an EMBL/GenBank/DDBJ whole genome shotgun (WGS) entry which is preliminary data.</text>
</comment>
<dbReference type="CDD" id="cd00383">
    <property type="entry name" value="trans_reg_C"/>
    <property type="match status" value="1"/>
</dbReference>